<keyword evidence="3" id="KW-0732">Signal</keyword>
<dbReference type="EMBL" id="JAGSXH010000005">
    <property type="protein sequence ID" value="MBS2961919.1"/>
    <property type="molecule type" value="Genomic_DNA"/>
</dbReference>
<dbReference type="AlphaFoldDB" id="A0A8J7WLE2"/>
<evidence type="ECO:0000256" key="3">
    <source>
        <dbReference type="SAM" id="SignalP"/>
    </source>
</evidence>
<dbReference type="PANTHER" id="PTHR30404">
    <property type="entry name" value="N-ACETYLMURAMOYL-L-ALANINE AMIDASE"/>
    <property type="match status" value="1"/>
</dbReference>
<organism evidence="5 6">
    <name type="scientific">Actinocrinis puniceicyclus</name>
    <dbReference type="NCBI Taxonomy" id="977794"/>
    <lineage>
        <taxon>Bacteria</taxon>
        <taxon>Bacillati</taxon>
        <taxon>Actinomycetota</taxon>
        <taxon>Actinomycetes</taxon>
        <taxon>Catenulisporales</taxon>
        <taxon>Actinospicaceae</taxon>
        <taxon>Actinocrinis</taxon>
    </lineage>
</organism>
<feature type="region of interest" description="Disordered" evidence="2">
    <location>
        <begin position="45"/>
        <end position="81"/>
    </location>
</feature>
<comment type="caution">
    <text evidence="5">The sequence shown here is derived from an EMBL/GenBank/DDBJ whole genome shotgun (WGS) entry which is preliminary data.</text>
</comment>
<dbReference type="InterPro" id="IPR050695">
    <property type="entry name" value="N-acetylmuramoyl_amidase_3"/>
</dbReference>
<dbReference type="SMART" id="SM00646">
    <property type="entry name" value="Ami_3"/>
    <property type="match status" value="1"/>
</dbReference>
<evidence type="ECO:0000313" key="6">
    <source>
        <dbReference type="Proteomes" id="UP000677913"/>
    </source>
</evidence>
<name>A0A8J7WLE2_9ACTN</name>
<feature type="chain" id="PRO_5039556786" evidence="3">
    <location>
        <begin position="28"/>
        <end position="302"/>
    </location>
</feature>
<dbReference type="GO" id="GO:0030288">
    <property type="term" value="C:outer membrane-bounded periplasmic space"/>
    <property type="evidence" value="ECO:0007669"/>
    <property type="project" value="TreeGrafter"/>
</dbReference>
<keyword evidence="6" id="KW-1185">Reference proteome</keyword>
<dbReference type="Gene3D" id="3.40.630.40">
    <property type="entry name" value="Zn-dependent exopeptidases"/>
    <property type="match status" value="1"/>
</dbReference>
<feature type="domain" description="MurNAc-LAA" evidence="4">
    <location>
        <begin position="174"/>
        <end position="297"/>
    </location>
</feature>
<evidence type="ECO:0000256" key="2">
    <source>
        <dbReference type="SAM" id="MobiDB-lite"/>
    </source>
</evidence>
<gene>
    <name evidence="5" type="ORF">KGA66_02585</name>
</gene>
<keyword evidence="1" id="KW-0378">Hydrolase</keyword>
<dbReference type="GO" id="GO:0008745">
    <property type="term" value="F:N-acetylmuramoyl-L-alanine amidase activity"/>
    <property type="evidence" value="ECO:0007669"/>
    <property type="project" value="InterPro"/>
</dbReference>
<dbReference type="InterPro" id="IPR002508">
    <property type="entry name" value="MurNAc-LAA_cat"/>
</dbReference>
<dbReference type="CDD" id="cd02696">
    <property type="entry name" value="MurNAc-LAA"/>
    <property type="match status" value="1"/>
</dbReference>
<feature type="signal peptide" evidence="3">
    <location>
        <begin position="1"/>
        <end position="27"/>
    </location>
</feature>
<dbReference type="SUPFAM" id="SSF53187">
    <property type="entry name" value="Zn-dependent exopeptidases"/>
    <property type="match status" value="1"/>
</dbReference>
<sequence>MMRRKNRRHTPAAATLLLTAITAWACAACGGGTHAAPTVFAAASESPVGGAGSSAAPGSSASTSASPSASASSPAAAAPAADSGLSGKVVVLDPGHDGGNETHPAEINRLVPQGFGQYKACDTTGTNGDDGYAEHQFAFQVALLVKADLEQRGLRVILTRNDDMGVGPCVNVRAAIGNNAHAAAAVSIHADGGPSGGHGYQLLEAVQSVGGSGIVSASHRLAVALHATFDKESGLIPSNYVGSDGYEPRDDIAGLNLSTVPKILTECGNMRNAGDLALEESATGRKRIARAIADGILAFLGQ</sequence>
<dbReference type="GO" id="GO:0009253">
    <property type="term" value="P:peptidoglycan catabolic process"/>
    <property type="evidence" value="ECO:0007669"/>
    <property type="project" value="InterPro"/>
</dbReference>
<accession>A0A8J7WLE2</accession>
<dbReference type="Proteomes" id="UP000677913">
    <property type="component" value="Unassembled WGS sequence"/>
</dbReference>
<proteinExistence type="predicted"/>
<reference evidence="5" key="1">
    <citation type="submission" date="2021-04" db="EMBL/GenBank/DDBJ databases">
        <title>Genome based classification of Actinospica acidithermotolerans sp. nov., an actinobacterium isolated from an Indonesian hot spring.</title>
        <authorList>
            <person name="Kusuma A.B."/>
            <person name="Putra K.E."/>
            <person name="Nafisah S."/>
            <person name="Loh J."/>
            <person name="Nouioui I."/>
            <person name="Goodfellow M."/>
        </authorList>
    </citation>
    <scope>NUCLEOTIDE SEQUENCE</scope>
    <source>
        <strain evidence="5">DSM 45618</strain>
    </source>
</reference>
<dbReference type="Pfam" id="PF01520">
    <property type="entry name" value="Amidase_3"/>
    <property type="match status" value="1"/>
</dbReference>
<protein>
    <submittedName>
        <fullName evidence="5">N-acetylmuramoyl-L-alanine amidase</fullName>
    </submittedName>
</protein>
<evidence type="ECO:0000313" key="5">
    <source>
        <dbReference type="EMBL" id="MBS2961919.1"/>
    </source>
</evidence>
<evidence type="ECO:0000256" key="1">
    <source>
        <dbReference type="ARBA" id="ARBA00022801"/>
    </source>
</evidence>
<evidence type="ECO:0000259" key="4">
    <source>
        <dbReference type="SMART" id="SM00646"/>
    </source>
</evidence>
<dbReference type="PANTHER" id="PTHR30404:SF0">
    <property type="entry name" value="N-ACETYLMURAMOYL-L-ALANINE AMIDASE AMIC"/>
    <property type="match status" value="1"/>
</dbReference>